<protein>
    <submittedName>
        <fullName evidence="2">Uncharacterized protein</fullName>
    </submittedName>
</protein>
<organism evidence="2 3">
    <name type="scientific">Micromonospora auratinigra</name>
    <dbReference type="NCBI Taxonomy" id="261654"/>
    <lineage>
        <taxon>Bacteria</taxon>
        <taxon>Bacillati</taxon>
        <taxon>Actinomycetota</taxon>
        <taxon>Actinomycetes</taxon>
        <taxon>Micromonosporales</taxon>
        <taxon>Micromonosporaceae</taxon>
        <taxon>Micromonospora</taxon>
    </lineage>
</organism>
<keyword evidence="3" id="KW-1185">Reference proteome</keyword>
<dbReference type="STRING" id="261654.GA0070611_5161"/>
<dbReference type="EMBL" id="LT594323">
    <property type="protein sequence ID" value="SBT51402.1"/>
    <property type="molecule type" value="Genomic_DNA"/>
</dbReference>
<evidence type="ECO:0000256" key="1">
    <source>
        <dbReference type="SAM" id="MobiDB-lite"/>
    </source>
</evidence>
<reference evidence="3" key="1">
    <citation type="submission" date="2016-06" db="EMBL/GenBank/DDBJ databases">
        <authorList>
            <person name="Varghese N."/>
            <person name="Submissions Spin"/>
        </authorList>
    </citation>
    <scope>NUCLEOTIDE SEQUENCE [LARGE SCALE GENOMIC DNA]</scope>
    <source>
        <strain evidence="3">DSM 44815</strain>
    </source>
</reference>
<dbReference type="Proteomes" id="UP000199385">
    <property type="component" value="Chromosome I"/>
</dbReference>
<dbReference type="PATRIC" id="fig|261654.4.peg.5230"/>
<sequence>MFDGGRGVSGDDEALSHRTGLADPTWQEPFIAAVSAGVRR</sequence>
<gene>
    <name evidence="2" type="ORF">GA0070611_5161</name>
</gene>
<name>A0A1A9A5K6_9ACTN</name>
<accession>A0A1A9A5K6</accession>
<evidence type="ECO:0000313" key="2">
    <source>
        <dbReference type="EMBL" id="SBT51402.1"/>
    </source>
</evidence>
<dbReference type="AlphaFoldDB" id="A0A1A9A5K6"/>
<evidence type="ECO:0000313" key="3">
    <source>
        <dbReference type="Proteomes" id="UP000199385"/>
    </source>
</evidence>
<proteinExistence type="predicted"/>
<feature type="region of interest" description="Disordered" evidence="1">
    <location>
        <begin position="1"/>
        <end position="22"/>
    </location>
</feature>